<accession>A0A5C3QG03</accession>
<organism evidence="1 2">
    <name type="scientific">Pterulicium gracile</name>
    <dbReference type="NCBI Taxonomy" id="1884261"/>
    <lineage>
        <taxon>Eukaryota</taxon>
        <taxon>Fungi</taxon>
        <taxon>Dikarya</taxon>
        <taxon>Basidiomycota</taxon>
        <taxon>Agaricomycotina</taxon>
        <taxon>Agaricomycetes</taxon>
        <taxon>Agaricomycetidae</taxon>
        <taxon>Agaricales</taxon>
        <taxon>Pleurotineae</taxon>
        <taxon>Pterulaceae</taxon>
        <taxon>Pterulicium</taxon>
    </lineage>
</organism>
<gene>
    <name evidence="1" type="ORF">BDV98DRAFT_568300</name>
</gene>
<reference evidence="1 2" key="1">
    <citation type="journal article" date="2019" name="Nat. Ecol. Evol.">
        <title>Megaphylogeny resolves global patterns of mushroom evolution.</title>
        <authorList>
            <person name="Varga T."/>
            <person name="Krizsan K."/>
            <person name="Foldi C."/>
            <person name="Dima B."/>
            <person name="Sanchez-Garcia M."/>
            <person name="Sanchez-Ramirez S."/>
            <person name="Szollosi G.J."/>
            <person name="Szarkandi J.G."/>
            <person name="Papp V."/>
            <person name="Albert L."/>
            <person name="Andreopoulos W."/>
            <person name="Angelini C."/>
            <person name="Antonin V."/>
            <person name="Barry K.W."/>
            <person name="Bougher N.L."/>
            <person name="Buchanan P."/>
            <person name="Buyck B."/>
            <person name="Bense V."/>
            <person name="Catcheside P."/>
            <person name="Chovatia M."/>
            <person name="Cooper J."/>
            <person name="Damon W."/>
            <person name="Desjardin D."/>
            <person name="Finy P."/>
            <person name="Geml J."/>
            <person name="Haridas S."/>
            <person name="Hughes K."/>
            <person name="Justo A."/>
            <person name="Karasinski D."/>
            <person name="Kautmanova I."/>
            <person name="Kiss B."/>
            <person name="Kocsube S."/>
            <person name="Kotiranta H."/>
            <person name="LaButti K.M."/>
            <person name="Lechner B.E."/>
            <person name="Liimatainen K."/>
            <person name="Lipzen A."/>
            <person name="Lukacs Z."/>
            <person name="Mihaltcheva S."/>
            <person name="Morgado L.N."/>
            <person name="Niskanen T."/>
            <person name="Noordeloos M.E."/>
            <person name="Ohm R.A."/>
            <person name="Ortiz-Santana B."/>
            <person name="Ovrebo C."/>
            <person name="Racz N."/>
            <person name="Riley R."/>
            <person name="Savchenko A."/>
            <person name="Shiryaev A."/>
            <person name="Soop K."/>
            <person name="Spirin V."/>
            <person name="Szebenyi C."/>
            <person name="Tomsovsky M."/>
            <person name="Tulloss R.E."/>
            <person name="Uehling J."/>
            <person name="Grigoriev I.V."/>
            <person name="Vagvolgyi C."/>
            <person name="Papp T."/>
            <person name="Martin F.M."/>
            <person name="Miettinen O."/>
            <person name="Hibbett D.S."/>
            <person name="Nagy L.G."/>
        </authorList>
    </citation>
    <scope>NUCLEOTIDE SEQUENCE [LARGE SCALE GENOMIC DNA]</scope>
    <source>
        <strain evidence="1 2">CBS 309.79</strain>
    </source>
</reference>
<dbReference type="AlphaFoldDB" id="A0A5C3QG03"/>
<proteinExistence type="predicted"/>
<protein>
    <submittedName>
        <fullName evidence="1">Uncharacterized protein</fullName>
    </submittedName>
</protein>
<name>A0A5C3QG03_9AGAR</name>
<evidence type="ECO:0000313" key="1">
    <source>
        <dbReference type="EMBL" id="TFL01015.1"/>
    </source>
</evidence>
<keyword evidence="2" id="KW-1185">Reference proteome</keyword>
<evidence type="ECO:0000313" key="2">
    <source>
        <dbReference type="Proteomes" id="UP000305067"/>
    </source>
</evidence>
<sequence>MHFTTVAMPMNPEAWEQTEYRANSTRQRKAEGATTVEDFFDSEHYRKLCNKKVEVDGEKKSYRYFKLDTDIALALSLNGVKSSTLK</sequence>
<dbReference type="Proteomes" id="UP000305067">
    <property type="component" value="Unassembled WGS sequence"/>
</dbReference>
<dbReference type="EMBL" id="ML178826">
    <property type="protein sequence ID" value="TFL01015.1"/>
    <property type="molecule type" value="Genomic_DNA"/>
</dbReference>
<dbReference type="OrthoDB" id="3257409at2759"/>